<accession>A0ABN2Y2I1</accession>
<keyword evidence="3" id="KW-0521">NADP</keyword>
<dbReference type="InterPro" id="IPR000888">
    <property type="entry name" value="RmlC-like"/>
</dbReference>
<dbReference type="Pfam" id="PF00908">
    <property type="entry name" value="dTDP_sugar_isom"/>
    <property type="match status" value="1"/>
</dbReference>
<dbReference type="PANTHER" id="PTHR10491">
    <property type="entry name" value="DTDP-4-DEHYDRORHAMNOSE REDUCTASE"/>
    <property type="match status" value="1"/>
</dbReference>
<comment type="function">
    <text evidence="3">Catalyzes the reduction of dTDP-6-deoxy-L-lyxo-4-hexulose to yield dTDP-L-rhamnose.</text>
</comment>
<name>A0ABN2Y2I1_9MICC</name>
<dbReference type="EMBL" id="BAAAQA010000021">
    <property type="protein sequence ID" value="GAA2119882.1"/>
    <property type="molecule type" value="Genomic_DNA"/>
</dbReference>
<evidence type="ECO:0000256" key="3">
    <source>
        <dbReference type="RuleBase" id="RU364082"/>
    </source>
</evidence>
<dbReference type="Pfam" id="PF04321">
    <property type="entry name" value="RmlD_sub_bind"/>
    <property type="match status" value="1"/>
</dbReference>
<dbReference type="RefSeq" id="WP_344224995.1">
    <property type="nucleotide sequence ID" value="NZ_BAAAQA010000021.1"/>
</dbReference>
<evidence type="ECO:0000256" key="2">
    <source>
        <dbReference type="ARBA" id="ARBA00010944"/>
    </source>
</evidence>
<dbReference type="EC" id="1.1.1.133" evidence="3"/>
<dbReference type="Gene3D" id="3.40.50.720">
    <property type="entry name" value="NAD(P)-binding Rossmann-like Domain"/>
    <property type="match status" value="1"/>
</dbReference>
<comment type="similarity">
    <text evidence="1">Belongs to the dTDP-4-dehydrorhamnose 3,5-epimerase family.</text>
</comment>
<dbReference type="InterPro" id="IPR014710">
    <property type="entry name" value="RmlC-like_jellyroll"/>
</dbReference>
<dbReference type="SUPFAM" id="SSF51182">
    <property type="entry name" value="RmlC-like cupins"/>
    <property type="match status" value="1"/>
</dbReference>
<dbReference type="InterPro" id="IPR036291">
    <property type="entry name" value="NAD(P)-bd_dom_sf"/>
</dbReference>
<dbReference type="InterPro" id="IPR011051">
    <property type="entry name" value="RmlC_Cupin_sf"/>
</dbReference>
<protein>
    <recommendedName>
        <fullName evidence="3">dTDP-4-dehydrorhamnose reductase</fullName>
        <ecNumber evidence="3">1.1.1.133</ecNumber>
    </recommendedName>
</protein>
<evidence type="ECO:0000313" key="5">
    <source>
        <dbReference type="EMBL" id="GAA2119882.1"/>
    </source>
</evidence>
<organism evidence="5 6">
    <name type="scientific">Kocuria atrinae</name>
    <dbReference type="NCBI Taxonomy" id="592377"/>
    <lineage>
        <taxon>Bacteria</taxon>
        <taxon>Bacillati</taxon>
        <taxon>Actinomycetota</taxon>
        <taxon>Actinomycetes</taxon>
        <taxon>Micrococcales</taxon>
        <taxon>Micrococcaceae</taxon>
        <taxon>Kocuria</taxon>
    </lineage>
</organism>
<comment type="similarity">
    <text evidence="2 3">Belongs to the dTDP-4-dehydrorhamnose reductase family.</text>
</comment>
<dbReference type="PANTHER" id="PTHR10491:SF4">
    <property type="entry name" value="METHIONINE ADENOSYLTRANSFERASE 2 SUBUNIT BETA"/>
    <property type="match status" value="1"/>
</dbReference>
<dbReference type="CDD" id="cd05254">
    <property type="entry name" value="dTDP_HR_like_SDR_e"/>
    <property type="match status" value="1"/>
</dbReference>
<dbReference type="InterPro" id="IPR029903">
    <property type="entry name" value="RmlD-like-bd"/>
</dbReference>
<evidence type="ECO:0000256" key="1">
    <source>
        <dbReference type="ARBA" id="ARBA00010154"/>
    </source>
</evidence>
<reference evidence="5 6" key="1">
    <citation type="journal article" date="2019" name="Int. J. Syst. Evol. Microbiol.">
        <title>The Global Catalogue of Microorganisms (GCM) 10K type strain sequencing project: providing services to taxonomists for standard genome sequencing and annotation.</title>
        <authorList>
            <consortium name="The Broad Institute Genomics Platform"/>
            <consortium name="The Broad Institute Genome Sequencing Center for Infectious Disease"/>
            <person name="Wu L."/>
            <person name="Ma J."/>
        </authorList>
    </citation>
    <scope>NUCLEOTIDE SEQUENCE [LARGE SCALE GENOMIC DNA]</scope>
    <source>
        <strain evidence="5 6">JCM 15914</strain>
    </source>
</reference>
<evidence type="ECO:0000259" key="4">
    <source>
        <dbReference type="Pfam" id="PF04321"/>
    </source>
</evidence>
<sequence>MSAARVEVHETAIDGLLIVDLPRPGDNRGWFKENWQRAKATAAGLPDFVPVQNNISFNGTRGTTRGIHAEPWAKYVSVATGSIFGAWVDLRRGPGFGTVVTHEITPSTAVFVPRGVGNAFQTLEDATAYTYLVTDHWSADAQSAYSFVNLADPELAIEWPIDLAHAELSEKDRNHPLLADVEPLPPAPILVIGAGGQLGSALTRELTERNLPFTAHTRSELDLARPCGWPEGIRSGEGLRRYRAVINAAAHTAVDAAETPEGRTEAWAANATGVSALTAACQRAGIPLAHVSTDYVFDGQLPLGEYYKPDAAPAPVSVYGQSKAAGECAVTTWSKHYLVRTSWVIGTGHNFVATMAKLADNGVDPSVVSDQHGRLTSAADLAAGLIHLIDNEAEFGTYHLTGSGEPTTWAEIARLTFEELGHDPQRVTPVSTEEYTAGKTGIAPRPSNSCLDISALEATGFTPRDSAAVVREALERRAQD</sequence>
<feature type="domain" description="RmlD-like substrate binding" evidence="4">
    <location>
        <begin position="189"/>
        <end position="475"/>
    </location>
</feature>
<dbReference type="Proteomes" id="UP001500166">
    <property type="component" value="Unassembled WGS sequence"/>
</dbReference>
<keyword evidence="6" id="KW-1185">Reference proteome</keyword>
<dbReference type="Gene3D" id="3.90.25.10">
    <property type="entry name" value="UDP-galactose 4-epimerase, domain 1"/>
    <property type="match status" value="1"/>
</dbReference>
<comment type="caution">
    <text evidence="5">The sequence shown here is derived from an EMBL/GenBank/DDBJ whole genome shotgun (WGS) entry which is preliminary data.</text>
</comment>
<keyword evidence="3" id="KW-0560">Oxidoreductase</keyword>
<dbReference type="CDD" id="cd00438">
    <property type="entry name" value="cupin_RmlC"/>
    <property type="match status" value="1"/>
</dbReference>
<dbReference type="SUPFAM" id="SSF51735">
    <property type="entry name" value="NAD(P)-binding Rossmann-fold domains"/>
    <property type="match status" value="1"/>
</dbReference>
<evidence type="ECO:0000313" key="6">
    <source>
        <dbReference type="Proteomes" id="UP001500166"/>
    </source>
</evidence>
<proteinExistence type="inferred from homology"/>
<dbReference type="Gene3D" id="2.60.120.10">
    <property type="entry name" value="Jelly Rolls"/>
    <property type="match status" value="1"/>
</dbReference>
<comment type="pathway">
    <text evidence="3">Carbohydrate biosynthesis; dTDP-L-rhamnose biosynthesis.</text>
</comment>
<dbReference type="InterPro" id="IPR005913">
    <property type="entry name" value="dTDP_dehydrorham_reduct"/>
</dbReference>
<gene>
    <name evidence="5" type="ORF">GCM10009824_21130</name>
</gene>